<protein>
    <recommendedName>
        <fullName evidence="5">Acyl-ACP thioesterase</fullName>
    </recommendedName>
</protein>
<evidence type="ECO:0000313" key="4">
    <source>
        <dbReference type="Proteomes" id="UP000632454"/>
    </source>
</evidence>
<dbReference type="InterPro" id="IPR049427">
    <property type="entry name" value="Acyl-ACP_TE_C"/>
</dbReference>
<evidence type="ECO:0000259" key="2">
    <source>
        <dbReference type="Pfam" id="PF20791"/>
    </source>
</evidence>
<dbReference type="Gene3D" id="3.10.129.10">
    <property type="entry name" value="Hotdog Thioesterase"/>
    <property type="match status" value="1"/>
</dbReference>
<dbReference type="PANTHER" id="PTHR31793:SF24">
    <property type="entry name" value="LONG-CHAIN ACYL-COA THIOESTERASE FADM"/>
    <property type="match status" value="1"/>
</dbReference>
<sequence>MPLSDTLVDMPSEGYVFHTSWPAATSDMDQFEQLSVDGVARYLQEVGAYHLIDAGAMETDPFWIVRRTVIDMIEPVTWPNTLTLSRWCAALGSRWCNMRVKIIGDHGGRIETEAFWIHMNMETRGPGHIEGKFLEMLGSTTDERRLRWSPWLTTPMAQESPRTFQIRHSDTDRFGHVTNAIYWQALREVFDEVPDVVAGKHRLVIEYNKPIMYGEEVHLTTTPIDDGVLVYLSVDGRARTHMSITALPD</sequence>
<dbReference type="InterPro" id="IPR029069">
    <property type="entry name" value="HotDog_dom_sf"/>
</dbReference>
<dbReference type="PANTHER" id="PTHR31793">
    <property type="entry name" value="4-HYDROXYBENZOYL-COA THIOESTERASE FAMILY MEMBER"/>
    <property type="match status" value="1"/>
</dbReference>
<accession>A0ABQ1U547</accession>
<dbReference type="RefSeq" id="WP_188486026.1">
    <property type="nucleotide sequence ID" value="NZ_BMCS01000001.1"/>
</dbReference>
<proteinExistence type="predicted"/>
<evidence type="ECO:0000259" key="1">
    <source>
        <dbReference type="Pfam" id="PF01643"/>
    </source>
</evidence>
<dbReference type="InterPro" id="IPR002864">
    <property type="entry name" value="Acyl-ACP_thioesterase_NHD"/>
</dbReference>
<dbReference type="Pfam" id="PF20791">
    <property type="entry name" value="Acyl-ACP_TE_C"/>
    <property type="match status" value="1"/>
</dbReference>
<comment type="caution">
    <text evidence="3">The sequence shown here is derived from an EMBL/GenBank/DDBJ whole genome shotgun (WGS) entry which is preliminary data.</text>
</comment>
<evidence type="ECO:0000313" key="3">
    <source>
        <dbReference type="EMBL" id="GGF09382.1"/>
    </source>
</evidence>
<dbReference type="EMBL" id="BMCS01000001">
    <property type="protein sequence ID" value="GGF09382.1"/>
    <property type="molecule type" value="Genomic_DNA"/>
</dbReference>
<gene>
    <name evidence="3" type="ORF">GCM10007298_01630</name>
</gene>
<organism evidence="3 4">
    <name type="scientific">Williamsia phyllosphaerae</name>
    <dbReference type="NCBI Taxonomy" id="885042"/>
    <lineage>
        <taxon>Bacteria</taxon>
        <taxon>Bacillati</taxon>
        <taxon>Actinomycetota</taxon>
        <taxon>Actinomycetes</taxon>
        <taxon>Mycobacteriales</taxon>
        <taxon>Nocardiaceae</taxon>
        <taxon>Williamsia</taxon>
    </lineage>
</organism>
<reference evidence="4" key="1">
    <citation type="journal article" date="2019" name="Int. J. Syst. Evol. Microbiol.">
        <title>The Global Catalogue of Microorganisms (GCM) 10K type strain sequencing project: providing services to taxonomists for standard genome sequencing and annotation.</title>
        <authorList>
            <consortium name="The Broad Institute Genomics Platform"/>
            <consortium name="The Broad Institute Genome Sequencing Center for Infectious Disease"/>
            <person name="Wu L."/>
            <person name="Ma J."/>
        </authorList>
    </citation>
    <scope>NUCLEOTIDE SEQUENCE [LARGE SCALE GENOMIC DNA]</scope>
    <source>
        <strain evidence="4">CCM 7855</strain>
    </source>
</reference>
<keyword evidence="4" id="KW-1185">Reference proteome</keyword>
<feature type="domain" description="Acyl-ACP thioesterase-like C-terminal" evidence="2">
    <location>
        <begin position="157"/>
        <end position="222"/>
    </location>
</feature>
<dbReference type="SUPFAM" id="SSF54637">
    <property type="entry name" value="Thioesterase/thiol ester dehydrase-isomerase"/>
    <property type="match status" value="2"/>
</dbReference>
<dbReference type="Pfam" id="PF01643">
    <property type="entry name" value="Acyl-ACP_TE"/>
    <property type="match status" value="1"/>
</dbReference>
<dbReference type="InterPro" id="IPR050563">
    <property type="entry name" value="4-hydroxybenzoyl-CoA_TE"/>
</dbReference>
<dbReference type="Proteomes" id="UP000632454">
    <property type="component" value="Unassembled WGS sequence"/>
</dbReference>
<feature type="domain" description="Acyl-ACP thioesterase N-terminal hotdog" evidence="1">
    <location>
        <begin position="14"/>
        <end position="134"/>
    </location>
</feature>
<name>A0ABQ1U547_9NOCA</name>
<evidence type="ECO:0008006" key="5">
    <source>
        <dbReference type="Google" id="ProtNLM"/>
    </source>
</evidence>